<sequence>MPFEECEAEINLSAEHSSSRRIYQTASIQKEEKTPLLRQLRQRIIANGPLSVHDYMANVLTNPQTGYYMHRDVFGVGGDFTTSPEISQMFGEMIGVWMLNEWLKAGSPQQVQMIEVGPGRGTLVKDILRVLTKYGELANALTVHLVEVSPHLAKIQEERLCGTSTEEITGELYYKEAKTRLGPHIRWYKDIHVVPQESYSFFLAHEFLDALPVHKFVRTYRGWREVLVDLDESVKSPLHLRFVMAPNRTPSTILIDSGEKRNHVEICPQAGMFVQHVAKRLENHGGASLIVDYGHVGEKSDTLRAFRQHQLHEPLSLPGWADLTADVDFSYLRRCVENQVLIFGPVTQRNFLTSMGMGVRLKKLLEVVRSREEGEQLVTAYDMLINPRHMGERFKFMAMLPKNMAIRVNKNPPAGFEAELSMLNR</sequence>
<dbReference type="GO" id="GO:0005739">
    <property type="term" value="C:mitochondrion"/>
    <property type="evidence" value="ECO:0007669"/>
    <property type="project" value="UniProtKB-SubCell"/>
</dbReference>
<gene>
    <name evidence="10" type="ORF">BIW11_08746</name>
</gene>
<dbReference type="InterPro" id="IPR003788">
    <property type="entry name" value="NDUFAF7"/>
</dbReference>
<evidence type="ECO:0000256" key="1">
    <source>
        <dbReference type="ARBA" id="ARBA00004173"/>
    </source>
</evidence>
<evidence type="ECO:0000256" key="2">
    <source>
        <dbReference type="ARBA" id="ARBA00005891"/>
    </source>
</evidence>
<dbReference type="GO" id="GO:0032981">
    <property type="term" value="P:mitochondrial respiratory chain complex I assembly"/>
    <property type="evidence" value="ECO:0007669"/>
    <property type="project" value="TreeGrafter"/>
</dbReference>
<evidence type="ECO:0000256" key="7">
    <source>
        <dbReference type="ARBA" id="ARBA00048612"/>
    </source>
</evidence>
<dbReference type="AlphaFoldDB" id="A0A1V9XN63"/>
<keyword evidence="5" id="KW-0809">Transit peptide</keyword>
<comment type="catalytic activity">
    <reaction evidence="7 9">
        <text>L-arginyl-[protein] + 2 S-adenosyl-L-methionine = N(omega),N(omega)'-dimethyl-L-arginyl-[protein] + 2 S-adenosyl-L-homocysteine + 2 H(+)</text>
        <dbReference type="Rhea" id="RHEA:48108"/>
        <dbReference type="Rhea" id="RHEA-COMP:10532"/>
        <dbReference type="Rhea" id="RHEA-COMP:11992"/>
        <dbReference type="ChEBI" id="CHEBI:15378"/>
        <dbReference type="ChEBI" id="CHEBI:29965"/>
        <dbReference type="ChEBI" id="CHEBI:57856"/>
        <dbReference type="ChEBI" id="CHEBI:59789"/>
        <dbReference type="ChEBI" id="CHEBI:88221"/>
        <dbReference type="EC" id="2.1.1.320"/>
    </reaction>
</comment>
<dbReference type="Gene3D" id="3.40.50.12710">
    <property type="match status" value="1"/>
</dbReference>
<dbReference type="Pfam" id="PF02636">
    <property type="entry name" value="Methyltransf_28"/>
    <property type="match status" value="1"/>
</dbReference>
<keyword evidence="11" id="KW-1185">Reference proteome</keyword>
<reference evidence="10 11" key="1">
    <citation type="journal article" date="2017" name="Gigascience">
        <title>Draft genome of the honey bee ectoparasitic mite, Tropilaelaps mercedesae, is shaped by the parasitic life history.</title>
        <authorList>
            <person name="Dong X."/>
            <person name="Armstrong S.D."/>
            <person name="Xia D."/>
            <person name="Makepeace B.L."/>
            <person name="Darby A.C."/>
            <person name="Kadowaki T."/>
        </authorList>
    </citation>
    <scope>NUCLEOTIDE SEQUENCE [LARGE SCALE GENOMIC DNA]</scope>
    <source>
        <strain evidence="10">Wuxi-XJTLU</strain>
    </source>
</reference>
<dbReference type="FunFam" id="3.40.50.12710:FF:000001">
    <property type="entry name" value="Protein arginine methyltransferase NDUFAF7"/>
    <property type="match status" value="1"/>
</dbReference>
<dbReference type="SUPFAM" id="SSF53335">
    <property type="entry name" value="S-adenosyl-L-methionine-dependent methyltransferases"/>
    <property type="match status" value="1"/>
</dbReference>
<dbReference type="PANTHER" id="PTHR12049">
    <property type="entry name" value="PROTEIN ARGININE METHYLTRANSFERASE NDUFAF7, MITOCHONDRIAL"/>
    <property type="match status" value="1"/>
</dbReference>
<keyword evidence="4 9" id="KW-0808">Transferase</keyword>
<evidence type="ECO:0000313" key="11">
    <source>
        <dbReference type="Proteomes" id="UP000192247"/>
    </source>
</evidence>
<comment type="function">
    <text evidence="8">Arginine methyltransferase involved in the assembly or stability of mitochondrial NADH:ubiquinone oxidoreductase complex (complex I). Acts by mediating symmetric dimethylation of 'Arg-118' of NDUFS2 after it assembles into the complex I, stabilizing the early intermediate complex.</text>
</comment>
<keyword evidence="3 9" id="KW-0489">Methyltransferase</keyword>
<dbReference type="FunCoup" id="A0A1V9XN63">
    <property type="interactions" value="1083"/>
</dbReference>
<proteinExistence type="inferred from homology"/>
<dbReference type="GO" id="GO:0032259">
    <property type="term" value="P:methylation"/>
    <property type="evidence" value="ECO:0007669"/>
    <property type="project" value="UniProtKB-KW"/>
</dbReference>
<dbReference type="InParanoid" id="A0A1V9XN63"/>
<dbReference type="EMBL" id="MNPL01007121">
    <property type="protein sequence ID" value="OQR74949.1"/>
    <property type="molecule type" value="Genomic_DNA"/>
</dbReference>
<comment type="subcellular location">
    <subcellularLocation>
        <location evidence="1 9">Mitochondrion</location>
    </subcellularLocation>
</comment>
<evidence type="ECO:0000256" key="8">
    <source>
        <dbReference type="ARBA" id="ARBA00054758"/>
    </source>
</evidence>
<dbReference type="Proteomes" id="UP000192247">
    <property type="component" value="Unassembled WGS sequence"/>
</dbReference>
<evidence type="ECO:0000256" key="5">
    <source>
        <dbReference type="ARBA" id="ARBA00022946"/>
    </source>
</evidence>
<dbReference type="STRING" id="418985.A0A1V9XN63"/>
<comment type="caution">
    <text evidence="10">The sequence shown here is derived from an EMBL/GenBank/DDBJ whole genome shotgun (WGS) entry which is preliminary data.</text>
</comment>
<dbReference type="OrthoDB" id="438553at2759"/>
<dbReference type="InterPro" id="IPR038375">
    <property type="entry name" value="NDUFAF7_sf"/>
</dbReference>
<keyword evidence="6 9" id="KW-0496">Mitochondrion</keyword>
<accession>A0A1V9XN63</accession>
<name>A0A1V9XN63_9ACAR</name>
<dbReference type="PANTHER" id="PTHR12049:SF7">
    <property type="entry name" value="PROTEIN ARGININE METHYLTRANSFERASE NDUFAF7, MITOCHONDRIAL"/>
    <property type="match status" value="1"/>
</dbReference>
<dbReference type="EC" id="2.1.1.320" evidence="9"/>
<dbReference type="GO" id="GO:0035243">
    <property type="term" value="F:protein-arginine omega-N symmetric methyltransferase activity"/>
    <property type="evidence" value="ECO:0007669"/>
    <property type="project" value="UniProtKB-EC"/>
</dbReference>
<evidence type="ECO:0000256" key="3">
    <source>
        <dbReference type="ARBA" id="ARBA00022603"/>
    </source>
</evidence>
<evidence type="ECO:0000256" key="4">
    <source>
        <dbReference type="ARBA" id="ARBA00022679"/>
    </source>
</evidence>
<protein>
    <recommendedName>
        <fullName evidence="9">Protein arginine methyltransferase NDUFAF7</fullName>
        <ecNumber evidence="9">2.1.1.320</ecNumber>
    </recommendedName>
</protein>
<comment type="similarity">
    <text evidence="2 9">Belongs to the NDUFAF7 family.</text>
</comment>
<dbReference type="InterPro" id="IPR029063">
    <property type="entry name" value="SAM-dependent_MTases_sf"/>
</dbReference>
<evidence type="ECO:0000256" key="9">
    <source>
        <dbReference type="RuleBase" id="RU364114"/>
    </source>
</evidence>
<organism evidence="10 11">
    <name type="scientific">Tropilaelaps mercedesae</name>
    <dbReference type="NCBI Taxonomy" id="418985"/>
    <lineage>
        <taxon>Eukaryota</taxon>
        <taxon>Metazoa</taxon>
        <taxon>Ecdysozoa</taxon>
        <taxon>Arthropoda</taxon>
        <taxon>Chelicerata</taxon>
        <taxon>Arachnida</taxon>
        <taxon>Acari</taxon>
        <taxon>Parasitiformes</taxon>
        <taxon>Mesostigmata</taxon>
        <taxon>Gamasina</taxon>
        <taxon>Dermanyssoidea</taxon>
        <taxon>Laelapidae</taxon>
        <taxon>Tropilaelaps</taxon>
    </lineage>
</organism>
<evidence type="ECO:0000313" key="10">
    <source>
        <dbReference type="EMBL" id="OQR74949.1"/>
    </source>
</evidence>
<evidence type="ECO:0000256" key="6">
    <source>
        <dbReference type="ARBA" id="ARBA00023128"/>
    </source>
</evidence>